<protein>
    <submittedName>
        <fullName evidence="2">Uncharacterized protein</fullName>
    </submittedName>
</protein>
<organism evidence="2 3">
    <name type="scientific">candidate division WWE3 bacterium</name>
    <dbReference type="NCBI Taxonomy" id="2053526"/>
    <lineage>
        <taxon>Bacteria</taxon>
        <taxon>Katanobacteria</taxon>
    </lineage>
</organism>
<proteinExistence type="predicted"/>
<accession>A0A7X9E7D8</accession>
<sequence>MKKENKKKENKIKKEKVIKKNQGHEEVEELEEDLPEDVKVALGMKKEVKSKFNDIDYVSELENGLDDFGIEDTSKSNFEEEFDSDLD</sequence>
<name>A0A7X9E7D8_UNCKA</name>
<feature type="compositionally biased region" description="Basic residues" evidence="1">
    <location>
        <begin position="8"/>
        <end position="21"/>
    </location>
</feature>
<dbReference type="Proteomes" id="UP000590542">
    <property type="component" value="Unassembled WGS sequence"/>
</dbReference>
<dbReference type="EMBL" id="JAAZNV010000007">
    <property type="protein sequence ID" value="NMB91662.1"/>
    <property type="molecule type" value="Genomic_DNA"/>
</dbReference>
<gene>
    <name evidence="2" type="ORF">GYA37_02330</name>
</gene>
<evidence type="ECO:0000256" key="1">
    <source>
        <dbReference type="SAM" id="MobiDB-lite"/>
    </source>
</evidence>
<dbReference type="AlphaFoldDB" id="A0A7X9E7D8"/>
<comment type="caution">
    <text evidence="2">The sequence shown here is derived from an EMBL/GenBank/DDBJ whole genome shotgun (WGS) entry which is preliminary data.</text>
</comment>
<evidence type="ECO:0000313" key="3">
    <source>
        <dbReference type="Proteomes" id="UP000590542"/>
    </source>
</evidence>
<feature type="region of interest" description="Disordered" evidence="1">
    <location>
        <begin position="1"/>
        <end position="30"/>
    </location>
</feature>
<evidence type="ECO:0000313" key="2">
    <source>
        <dbReference type="EMBL" id="NMB91662.1"/>
    </source>
</evidence>
<reference evidence="2 3" key="1">
    <citation type="journal article" date="2020" name="Biotechnol. Biofuels">
        <title>New insights from the biogas microbiome by comprehensive genome-resolved metagenomics of nearly 1600 species originating from multiple anaerobic digesters.</title>
        <authorList>
            <person name="Campanaro S."/>
            <person name="Treu L."/>
            <person name="Rodriguez-R L.M."/>
            <person name="Kovalovszki A."/>
            <person name="Ziels R.M."/>
            <person name="Maus I."/>
            <person name="Zhu X."/>
            <person name="Kougias P.G."/>
            <person name="Basile A."/>
            <person name="Luo G."/>
            <person name="Schluter A."/>
            <person name="Konstantinidis K.T."/>
            <person name="Angelidaki I."/>
        </authorList>
    </citation>
    <scope>NUCLEOTIDE SEQUENCE [LARGE SCALE GENOMIC DNA]</scope>
    <source>
        <strain evidence="2">AS27yjCOA_202</strain>
    </source>
</reference>